<feature type="domain" description="ATP-grasp" evidence="2">
    <location>
        <begin position="9"/>
        <end position="67"/>
    </location>
</feature>
<comment type="caution">
    <text evidence="3">The sequence shown here is derived from an EMBL/GenBank/DDBJ whole genome shotgun (WGS) entry which is preliminary data.</text>
</comment>
<keyword evidence="3" id="KW-0436">Ligase</keyword>
<feature type="non-terminal residue" evidence="3">
    <location>
        <position position="106"/>
    </location>
</feature>
<protein>
    <submittedName>
        <fullName evidence="3">Succinate--CoA ligase subunit beta</fullName>
    </submittedName>
</protein>
<evidence type="ECO:0000259" key="2">
    <source>
        <dbReference type="PROSITE" id="PS50975"/>
    </source>
</evidence>
<dbReference type="InterPro" id="IPR013650">
    <property type="entry name" value="ATP-grasp_succ-CoA_synth-type"/>
</dbReference>
<dbReference type="Proteomes" id="UP000257074">
    <property type="component" value="Unassembled WGS sequence"/>
</dbReference>
<dbReference type="PROSITE" id="PS50975">
    <property type="entry name" value="ATP_GRASP"/>
    <property type="match status" value="1"/>
</dbReference>
<keyword evidence="1" id="KW-0547">Nucleotide-binding</keyword>
<dbReference type="GO" id="GO:0005829">
    <property type="term" value="C:cytosol"/>
    <property type="evidence" value="ECO:0007669"/>
    <property type="project" value="TreeGrafter"/>
</dbReference>
<gene>
    <name evidence="3" type="ORF">CE169_11495</name>
</gene>
<evidence type="ECO:0000256" key="1">
    <source>
        <dbReference type="PROSITE-ProRule" id="PRU00409"/>
    </source>
</evidence>
<dbReference type="AlphaFoldDB" id="A0A3D8TWA1"/>
<dbReference type="GO" id="GO:0006099">
    <property type="term" value="P:tricarboxylic acid cycle"/>
    <property type="evidence" value="ECO:0007669"/>
    <property type="project" value="TreeGrafter"/>
</dbReference>
<accession>A0A3D8TWA1</accession>
<dbReference type="GO" id="GO:0042709">
    <property type="term" value="C:succinate-CoA ligase complex"/>
    <property type="evidence" value="ECO:0007669"/>
    <property type="project" value="TreeGrafter"/>
</dbReference>
<evidence type="ECO:0000313" key="4">
    <source>
        <dbReference type="Proteomes" id="UP000257074"/>
    </source>
</evidence>
<reference evidence="3 4" key="1">
    <citation type="journal article" date="2017" name="Anaerobe">
        <title>Quantification, isolation and characterization of Bifidobacterium from the vaginal microbiomes of reproductive aged women.</title>
        <authorList>
            <person name="Freitas A.C."/>
            <person name="Hill J.E."/>
        </authorList>
    </citation>
    <scope>NUCLEOTIDE SEQUENCE [LARGE SCALE GENOMIC DNA]</scope>
    <source>
        <strain evidence="3 4">N6D05</strain>
    </source>
</reference>
<dbReference type="InterPro" id="IPR013815">
    <property type="entry name" value="ATP_grasp_subdomain_1"/>
</dbReference>
<proteinExistence type="predicted"/>
<organism evidence="3 4">
    <name type="scientific">Bifidobacterium longum</name>
    <dbReference type="NCBI Taxonomy" id="216816"/>
    <lineage>
        <taxon>Bacteria</taxon>
        <taxon>Bacillati</taxon>
        <taxon>Actinomycetota</taxon>
        <taxon>Actinomycetes</taxon>
        <taxon>Bifidobacteriales</taxon>
        <taxon>Bifidobacteriaceae</taxon>
        <taxon>Bifidobacterium</taxon>
    </lineage>
</organism>
<dbReference type="Gene3D" id="3.30.1490.20">
    <property type="entry name" value="ATP-grasp fold, A domain"/>
    <property type="match status" value="1"/>
</dbReference>
<keyword evidence="1" id="KW-0067">ATP-binding</keyword>
<evidence type="ECO:0000313" key="3">
    <source>
        <dbReference type="EMBL" id="RDX03328.1"/>
    </source>
</evidence>
<dbReference type="GO" id="GO:0046872">
    <property type="term" value="F:metal ion binding"/>
    <property type="evidence" value="ECO:0007669"/>
    <property type="project" value="InterPro"/>
</dbReference>
<name>A0A3D8TWA1_BIFLN</name>
<dbReference type="GO" id="GO:0004775">
    <property type="term" value="F:succinate-CoA ligase (ADP-forming) activity"/>
    <property type="evidence" value="ECO:0007669"/>
    <property type="project" value="TreeGrafter"/>
</dbReference>
<dbReference type="SUPFAM" id="SSF56059">
    <property type="entry name" value="Glutathione synthetase ATP-binding domain-like"/>
    <property type="match status" value="1"/>
</dbReference>
<dbReference type="EMBL" id="NJNR01000098">
    <property type="protein sequence ID" value="RDX03328.1"/>
    <property type="molecule type" value="Genomic_DNA"/>
</dbReference>
<dbReference type="GO" id="GO:0005524">
    <property type="term" value="F:ATP binding"/>
    <property type="evidence" value="ECO:0007669"/>
    <property type="project" value="UniProtKB-UniRule"/>
</dbReference>
<dbReference type="Pfam" id="PF08442">
    <property type="entry name" value="ATP-grasp_2"/>
    <property type="match status" value="1"/>
</dbReference>
<dbReference type="RefSeq" id="WP_115779227.1">
    <property type="nucleotide sequence ID" value="NZ_NJNR01000098.1"/>
</dbReference>
<sequence>MDLYEYQARQLLEEQDIPTPDAIFAQNSHEVAEAADKIGYPCVIKAQVKIGHRGQAGGVKIAHNRDEAILESESILPMTIHGHKVSGVLVAEAKNILHEYYVSISV</sequence>
<dbReference type="InterPro" id="IPR011761">
    <property type="entry name" value="ATP-grasp"/>
</dbReference>
<dbReference type="PANTHER" id="PTHR11815">
    <property type="entry name" value="SUCCINYL-COA SYNTHETASE BETA CHAIN"/>
    <property type="match status" value="1"/>
</dbReference>
<dbReference type="GO" id="GO:0006104">
    <property type="term" value="P:succinyl-CoA metabolic process"/>
    <property type="evidence" value="ECO:0007669"/>
    <property type="project" value="TreeGrafter"/>
</dbReference>
<dbReference type="PANTHER" id="PTHR11815:SF10">
    <property type="entry name" value="SUCCINATE--COA LIGASE [GDP-FORMING] SUBUNIT BETA, MITOCHONDRIAL"/>
    <property type="match status" value="1"/>
</dbReference>